<dbReference type="CDD" id="cd00671">
    <property type="entry name" value="ArgRS_core"/>
    <property type="match status" value="1"/>
</dbReference>
<dbReference type="InterPro" id="IPR005148">
    <property type="entry name" value="Arg-tRNA-synth_N"/>
</dbReference>
<dbReference type="FunFam" id="1.10.730.10:FF:000006">
    <property type="entry name" value="Arginyl-tRNA synthetase 2, mitochondrial"/>
    <property type="match status" value="1"/>
</dbReference>
<dbReference type="SMART" id="SM00836">
    <property type="entry name" value="DALR_1"/>
    <property type="match status" value="1"/>
</dbReference>
<comment type="catalytic activity">
    <reaction evidence="10 11">
        <text>tRNA(Arg) + L-arginine + ATP = L-arginyl-tRNA(Arg) + AMP + diphosphate</text>
        <dbReference type="Rhea" id="RHEA:20301"/>
        <dbReference type="Rhea" id="RHEA-COMP:9658"/>
        <dbReference type="Rhea" id="RHEA-COMP:9673"/>
        <dbReference type="ChEBI" id="CHEBI:30616"/>
        <dbReference type="ChEBI" id="CHEBI:32682"/>
        <dbReference type="ChEBI" id="CHEBI:33019"/>
        <dbReference type="ChEBI" id="CHEBI:78442"/>
        <dbReference type="ChEBI" id="CHEBI:78513"/>
        <dbReference type="ChEBI" id="CHEBI:456215"/>
        <dbReference type="EC" id="6.1.1.19"/>
    </reaction>
</comment>
<dbReference type="OrthoDB" id="9805987at2"/>
<dbReference type="PANTHER" id="PTHR11956:SF5">
    <property type="entry name" value="ARGININE--TRNA LIGASE, CYTOPLASMIC"/>
    <property type="match status" value="1"/>
</dbReference>
<protein>
    <recommendedName>
        <fullName evidence="11">Arginine--tRNA ligase</fullName>
        <ecNumber evidence="11">6.1.1.19</ecNumber>
    </recommendedName>
    <alternativeName>
        <fullName evidence="11">Arginyl-tRNA synthetase</fullName>
        <shortName evidence="11">ArgRS</shortName>
    </alternativeName>
</protein>
<feature type="domain" description="Arginyl tRNA synthetase N-terminal" evidence="14">
    <location>
        <begin position="7"/>
        <end position="80"/>
    </location>
</feature>
<dbReference type="EC" id="6.1.1.19" evidence="11"/>
<organism evidence="15 16">
    <name type="scientific">Acholeplasma oculi</name>
    <dbReference type="NCBI Taxonomy" id="35623"/>
    <lineage>
        <taxon>Bacteria</taxon>
        <taxon>Bacillati</taxon>
        <taxon>Mycoplasmatota</taxon>
        <taxon>Mollicutes</taxon>
        <taxon>Acholeplasmatales</taxon>
        <taxon>Acholeplasmataceae</taxon>
        <taxon>Acholeplasma</taxon>
    </lineage>
</organism>
<dbReference type="FunCoup" id="A0A061AA50">
    <property type="interactions" value="287"/>
</dbReference>
<keyword evidence="7 11" id="KW-0067">ATP-binding</keyword>
<dbReference type="Gene3D" id="3.30.1360.70">
    <property type="entry name" value="Arginyl tRNA synthetase N-terminal domain"/>
    <property type="match status" value="1"/>
</dbReference>
<keyword evidence="9 11" id="KW-0030">Aminoacyl-tRNA synthetase</keyword>
<dbReference type="InterPro" id="IPR035684">
    <property type="entry name" value="ArgRS_core"/>
</dbReference>
<name>A0A061AA50_9MOLU</name>
<comment type="subunit">
    <text evidence="3 11">Monomer.</text>
</comment>
<evidence type="ECO:0000256" key="10">
    <source>
        <dbReference type="ARBA" id="ARBA00049339"/>
    </source>
</evidence>
<comment type="similarity">
    <text evidence="2 11 12">Belongs to the class-I aminoacyl-tRNA synthetase family.</text>
</comment>
<dbReference type="Pfam" id="PF05746">
    <property type="entry name" value="DALR_1"/>
    <property type="match status" value="1"/>
</dbReference>
<dbReference type="NCBIfam" id="TIGR00456">
    <property type="entry name" value="argS"/>
    <property type="match status" value="1"/>
</dbReference>
<reference evidence="16" key="1">
    <citation type="submission" date="2014-05" db="EMBL/GenBank/DDBJ databases">
        <authorList>
            <person name="Kube M."/>
        </authorList>
    </citation>
    <scope>NUCLEOTIDE SEQUENCE [LARGE SCALE GENOMIC DNA]</scope>
</reference>
<dbReference type="FunFam" id="3.40.50.620:FF:000116">
    <property type="entry name" value="Arginine--tRNA ligase"/>
    <property type="match status" value="1"/>
</dbReference>
<dbReference type="Pfam" id="PF03485">
    <property type="entry name" value="Arg_tRNA_synt_N"/>
    <property type="match status" value="1"/>
</dbReference>
<feature type="short sequence motif" description="'HIGH' region" evidence="11">
    <location>
        <begin position="117"/>
        <end position="127"/>
    </location>
</feature>
<dbReference type="HAMAP" id="MF_00123">
    <property type="entry name" value="Arg_tRNA_synth"/>
    <property type="match status" value="1"/>
</dbReference>
<dbReference type="PRINTS" id="PR01038">
    <property type="entry name" value="TRNASYNTHARG"/>
</dbReference>
<proteinExistence type="inferred from homology"/>
<keyword evidence="8 11" id="KW-0648">Protein biosynthesis</keyword>
<comment type="subcellular location">
    <subcellularLocation>
        <location evidence="1 11">Cytoplasm</location>
    </subcellularLocation>
</comment>
<dbReference type="GO" id="GO:0004814">
    <property type="term" value="F:arginine-tRNA ligase activity"/>
    <property type="evidence" value="ECO:0007669"/>
    <property type="project" value="UniProtKB-UniRule"/>
</dbReference>
<evidence type="ECO:0000256" key="7">
    <source>
        <dbReference type="ARBA" id="ARBA00022840"/>
    </source>
</evidence>
<dbReference type="RefSeq" id="WP_052669972.1">
    <property type="nucleotide sequence ID" value="NZ_FUZK01000001.1"/>
</dbReference>
<evidence type="ECO:0000313" key="16">
    <source>
        <dbReference type="Proteomes" id="UP000032434"/>
    </source>
</evidence>
<evidence type="ECO:0000256" key="11">
    <source>
        <dbReference type="HAMAP-Rule" id="MF_00123"/>
    </source>
</evidence>
<evidence type="ECO:0000256" key="4">
    <source>
        <dbReference type="ARBA" id="ARBA00022490"/>
    </source>
</evidence>
<dbReference type="Gene3D" id="3.40.50.620">
    <property type="entry name" value="HUPs"/>
    <property type="match status" value="1"/>
</dbReference>
<dbReference type="InterPro" id="IPR001278">
    <property type="entry name" value="Arg-tRNA-ligase"/>
</dbReference>
<evidence type="ECO:0000256" key="3">
    <source>
        <dbReference type="ARBA" id="ARBA00011245"/>
    </source>
</evidence>
<keyword evidence="5 11" id="KW-0436">Ligase</keyword>
<dbReference type="SUPFAM" id="SSF55190">
    <property type="entry name" value="Arginyl-tRNA synthetase (ArgRS), N-terminal 'additional' domain"/>
    <property type="match status" value="1"/>
</dbReference>
<evidence type="ECO:0000256" key="2">
    <source>
        <dbReference type="ARBA" id="ARBA00005594"/>
    </source>
</evidence>
<evidence type="ECO:0000256" key="8">
    <source>
        <dbReference type="ARBA" id="ARBA00022917"/>
    </source>
</evidence>
<dbReference type="InterPro" id="IPR009080">
    <property type="entry name" value="tRNAsynth_Ia_anticodon-bd"/>
</dbReference>
<dbReference type="InterPro" id="IPR008909">
    <property type="entry name" value="DALR_anticod-bd"/>
</dbReference>
<dbReference type="KEGG" id="aoc:Aocu_06300"/>
<dbReference type="Proteomes" id="UP000032434">
    <property type="component" value="Chromosome 1"/>
</dbReference>
<keyword evidence="6 11" id="KW-0547">Nucleotide-binding</keyword>
<dbReference type="Pfam" id="PF00750">
    <property type="entry name" value="tRNA-synt_1d"/>
    <property type="match status" value="1"/>
</dbReference>
<dbReference type="HOGENOM" id="CLU_006406_6_1_14"/>
<dbReference type="SUPFAM" id="SSF52374">
    <property type="entry name" value="Nucleotidylyl transferase"/>
    <property type="match status" value="1"/>
</dbReference>
<dbReference type="SUPFAM" id="SSF47323">
    <property type="entry name" value="Anticodon-binding domain of a subclass of class I aminoacyl-tRNA synthetases"/>
    <property type="match status" value="1"/>
</dbReference>
<evidence type="ECO:0000256" key="12">
    <source>
        <dbReference type="RuleBase" id="RU363038"/>
    </source>
</evidence>
<evidence type="ECO:0000313" key="15">
    <source>
        <dbReference type="EMBL" id="CDR30703.1"/>
    </source>
</evidence>
<evidence type="ECO:0000259" key="13">
    <source>
        <dbReference type="SMART" id="SM00836"/>
    </source>
</evidence>
<dbReference type="AlphaFoldDB" id="A0A061AA50"/>
<dbReference type="STRING" id="35623.Aocu_06300"/>
<sequence>MINKIKQDIKTIIKDKLNVNDLIIEIPKRGDSDLAIPLFSYQKSLSKPLMEVFELFKNEIIQLNTVSKVEFAGGFLNIYLEREKLSFEILKNIHTLKSNYGDKEKNNEVVVIDYSSPNIAKSFSVGHLRSTVIGNSLKLIFEKQGYQVVGINHLGDWGTQFGRMIVAYNKWGNKEDLDKNPIDYLQSLYVRFHNEAEKDESLQQEARDAFLKLEQKDPVYLSLWQHFRDESLKEFMEMYELLNVQFDSYNGEAFYNDKMDSVVEELAEKNLLVEDQGAMVVKVDENQPPVLIKRSDGATLYATRDLAALLYRYKTYNFSKILYVVGNEQKLHFENLKKVSQMMGYNFDLAHVNFGLVLVGGKKMSTREGKTQKLIYVINEAIRNAKKAIEEKNPLLEDKESVAKSIGVGAIIFNDLKNERHLDIDFNMDNMLKFEGQTGPYLQYAIVRIFSILRQNQLDISFVQPSIYQEDIYFNLIKLIDQFPHVITKASEDLTPSTIARYLLNLSQEFNGFYAKVKINDENLHVRHTNLLLVDSILNTLVEGLRLLGIKHLEAM</sequence>
<evidence type="ECO:0000256" key="6">
    <source>
        <dbReference type="ARBA" id="ARBA00022741"/>
    </source>
</evidence>
<evidence type="ECO:0000256" key="5">
    <source>
        <dbReference type="ARBA" id="ARBA00022598"/>
    </source>
</evidence>
<dbReference type="PANTHER" id="PTHR11956">
    <property type="entry name" value="ARGINYL-TRNA SYNTHETASE"/>
    <property type="match status" value="1"/>
</dbReference>
<dbReference type="InParanoid" id="A0A061AA50"/>
<feature type="domain" description="DALR anticodon binding" evidence="13">
    <location>
        <begin position="442"/>
        <end position="556"/>
    </location>
</feature>
<dbReference type="SMART" id="SM01016">
    <property type="entry name" value="Arg_tRNA_synt_N"/>
    <property type="match status" value="1"/>
</dbReference>
<dbReference type="GO" id="GO:0006420">
    <property type="term" value="P:arginyl-tRNA aminoacylation"/>
    <property type="evidence" value="ECO:0007669"/>
    <property type="project" value="UniProtKB-UniRule"/>
</dbReference>
<dbReference type="InterPro" id="IPR036695">
    <property type="entry name" value="Arg-tRNA-synth_N_sf"/>
</dbReference>
<dbReference type="Gene3D" id="1.10.730.10">
    <property type="entry name" value="Isoleucyl-tRNA Synthetase, Domain 1"/>
    <property type="match status" value="1"/>
</dbReference>
<accession>A0A061AA50</accession>
<dbReference type="PATRIC" id="fig|35623.3.peg.630"/>
<evidence type="ECO:0000256" key="9">
    <source>
        <dbReference type="ARBA" id="ARBA00023146"/>
    </source>
</evidence>
<dbReference type="GO" id="GO:0005524">
    <property type="term" value="F:ATP binding"/>
    <property type="evidence" value="ECO:0007669"/>
    <property type="project" value="UniProtKB-UniRule"/>
</dbReference>
<dbReference type="InterPro" id="IPR014729">
    <property type="entry name" value="Rossmann-like_a/b/a_fold"/>
</dbReference>
<gene>
    <name evidence="11 15" type="primary">argS</name>
    <name evidence="15" type="ORF">Aocu_06300</name>
</gene>
<dbReference type="EMBL" id="LK028559">
    <property type="protein sequence ID" value="CDR30703.1"/>
    <property type="molecule type" value="Genomic_DNA"/>
</dbReference>
<evidence type="ECO:0000256" key="1">
    <source>
        <dbReference type="ARBA" id="ARBA00004496"/>
    </source>
</evidence>
<keyword evidence="16" id="KW-1185">Reference proteome</keyword>
<keyword evidence="4 11" id="KW-0963">Cytoplasm</keyword>
<evidence type="ECO:0000259" key="14">
    <source>
        <dbReference type="SMART" id="SM01016"/>
    </source>
</evidence>
<dbReference type="GO" id="GO:0005737">
    <property type="term" value="C:cytoplasm"/>
    <property type="evidence" value="ECO:0007669"/>
    <property type="project" value="UniProtKB-SubCell"/>
</dbReference>